<sequence>MIPQVCVSLIERAARGVIGEEIPHRDNTQKFRSSDGSNQLFTDRNGIDGRENLCGVPFEVADHSDMVGPQLDDDFGCQIEPNLHLVDNVANNKEDEEPFETKRRARRVHRCSSTTVDIVGTYEVRPNVTPADSENATMWVIPGAESYSFGFEEIDWAFCNAAALRMEGENVKYDNITSGLFDGQLYVEVKSVRGFQRCMHPVIAVDGTHLKGRFGGTILVATAQYENEQVYPIAFGYSDSENNLSWEWFLDSLKGVIGHIDDLHFYENIKKIYHRKDVVAIMDKAAQAYTELQYNQHMEELRNLHPNAYDYVIDAGPYKCSRIHCPDRRYMVMTTNVAECINSCLKFARQLPMLTLAEFIRNMLQRWFHDRHRAAQSMGHQLTDAAHLVILKRMDKCNFMTINPVDWNIFSVKRSEKQWTVDLARKTCTCNKF</sequence>
<evidence type="ECO:0000259" key="1">
    <source>
        <dbReference type="Pfam" id="PF10551"/>
    </source>
</evidence>
<comment type="caution">
    <text evidence="2">The sequence shown here is derived from an EMBL/GenBank/DDBJ whole genome shotgun (WGS) entry which is preliminary data.</text>
</comment>
<dbReference type="InterPro" id="IPR018289">
    <property type="entry name" value="MULE_transposase_dom"/>
</dbReference>
<accession>A0AAD9TET9</accession>
<feature type="domain" description="MULE transposase" evidence="1">
    <location>
        <begin position="202"/>
        <end position="257"/>
    </location>
</feature>
<dbReference type="EMBL" id="JANJYI010000009">
    <property type="protein sequence ID" value="KAK2634777.1"/>
    <property type="molecule type" value="Genomic_DNA"/>
</dbReference>
<evidence type="ECO:0000313" key="3">
    <source>
        <dbReference type="Proteomes" id="UP001280121"/>
    </source>
</evidence>
<dbReference type="AlphaFoldDB" id="A0AAD9TET9"/>
<evidence type="ECO:0000313" key="2">
    <source>
        <dbReference type="EMBL" id="KAK2634777.1"/>
    </source>
</evidence>
<dbReference type="PANTHER" id="PTHR31973:SF187">
    <property type="entry name" value="MUTATOR TRANSPOSASE MUDRA PROTEIN"/>
    <property type="match status" value="1"/>
</dbReference>
<dbReference type="Pfam" id="PF10551">
    <property type="entry name" value="MULE"/>
    <property type="match status" value="1"/>
</dbReference>
<reference evidence="2" key="1">
    <citation type="journal article" date="2023" name="Plant J.">
        <title>Genome sequences and population genomics provide insights into the demographic history, inbreeding, and mutation load of two 'living fossil' tree species of Dipteronia.</title>
        <authorList>
            <person name="Feng Y."/>
            <person name="Comes H.P."/>
            <person name="Chen J."/>
            <person name="Zhu S."/>
            <person name="Lu R."/>
            <person name="Zhang X."/>
            <person name="Li P."/>
            <person name="Qiu J."/>
            <person name="Olsen K.M."/>
            <person name="Qiu Y."/>
        </authorList>
    </citation>
    <scope>NUCLEOTIDE SEQUENCE</scope>
    <source>
        <strain evidence="2">KIB01</strain>
    </source>
</reference>
<organism evidence="2 3">
    <name type="scientific">Dipteronia dyeriana</name>
    <dbReference type="NCBI Taxonomy" id="168575"/>
    <lineage>
        <taxon>Eukaryota</taxon>
        <taxon>Viridiplantae</taxon>
        <taxon>Streptophyta</taxon>
        <taxon>Embryophyta</taxon>
        <taxon>Tracheophyta</taxon>
        <taxon>Spermatophyta</taxon>
        <taxon>Magnoliopsida</taxon>
        <taxon>eudicotyledons</taxon>
        <taxon>Gunneridae</taxon>
        <taxon>Pentapetalae</taxon>
        <taxon>rosids</taxon>
        <taxon>malvids</taxon>
        <taxon>Sapindales</taxon>
        <taxon>Sapindaceae</taxon>
        <taxon>Hippocastanoideae</taxon>
        <taxon>Acereae</taxon>
        <taxon>Dipteronia</taxon>
    </lineage>
</organism>
<gene>
    <name evidence="2" type="ORF">Ddye_029569</name>
</gene>
<keyword evidence="3" id="KW-1185">Reference proteome</keyword>
<protein>
    <recommendedName>
        <fullName evidence="1">MULE transposase domain-containing protein</fullName>
    </recommendedName>
</protein>
<proteinExistence type="predicted"/>
<dbReference type="Proteomes" id="UP001280121">
    <property type="component" value="Unassembled WGS sequence"/>
</dbReference>
<dbReference type="PANTHER" id="PTHR31973">
    <property type="entry name" value="POLYPROTEIN, PUTATIVE-RELATED"/>
    <property type="match status" value="1"/>
</dbReference>
<name>A0AAD9TET9_9ROSI</name>